<keyword evidence="14" id="KW-1185">Reference proteome</keyword>
<evidence type="ECO:0000256" key="11">
    <source>
        <dbReference type="RuleBase" id="RU363010"/>
    </source>
</evidence>
<evidence type="ECO:0000256" key="4">
    <source>
        <dbReference type="ARBA" id="ARBA00018170"/>
    </source>
</evidence>
<evidence type="ECO:0000256" key="7">
    <source>
        <dbReference type="ARBA" id="ARBA00023128"/>
    </source>
</evidence>
<comment type="subunit">
    <text evidence="11">Component of the mitochondrial contact site and cristae organizing system (MICOS) complex.</text>
</comment>
<keyword evidence="7 11" id="KW-0496">Mitochondrion</keyword>
<evidence type="ECO:0000256" key="6">
    <source>
        <dbReference type="ARBA" id="ARBA00022989"/>
    </source>
</evidence>
<reference evidence="13 14" key="1">
    <citation type="journal article" date="2020" name="ISME J.">
        <title>Uncovering the hidden diversity of litter-decomposition mechanisms in mushroom-forming fungi.</title>
        <authorList>
            <person name="Floudas D."/>
            <person name="Bentzer J."/>
            <person name="Ahren D."/>
            <person name="Johansson T."/>
            <person name="Persson P."/>
            <person name="Tunlid A."/>
        </authorList>
    </citation>
    <scope>NUCLEOTIDE SEQUENCE [LARGE SCALE GENOMIC DNA]</scope>
    <source>
        <strain evidence="13 14">CBS 661.87</strain>
    </source>
</reference>
<evidence type="ECO:0000256" key="2">
    <source>
        <dbReference type="ARBA" id="ARBA00004370"/>
    </source>
</evidence>
<evidence type="ECO:0000256" key="5">
    <source>
        <dbReference type="ARBA" id="ARBA00022692"/>
    </source>
</evidence>
<evidence type="ECO:0000256" key="1">
    <source>
        <dbReference type="ARBA" id="ARBA00002689"/>
    </source>
</evidence>
<protein>
    <recommendedName>
        <fullName evidence="4 11">MICOS complex subunit MIC12</fullName>
    </recommendedName>
    <alternativeName>
        <fullName evidence="10 11">Altered inheritance of mitochondria protein 5, mitochondrial</fullName>
    </alternativeName>
    <alternativeName>
        <fullName evidence="9 11">Found in mitochondrial proteome protein 51</fullName>
    </alternativeName>
</protein>
<feature type="compositionally biased region" description="Basic and acidic residues" evidence="12">
    <location>
        <begin position="137"/>
        <end position="149"/>
    </location>
</feature>
<dbReference type="InterPro" id="IPR031463">
    <property type="entry name" value="Mic12"/>
</dbReference>
<dbReference type="AlphaFoldDB" id="A0A8H5M866"/>
<dbReference type="OrthoDB" id="3351225at2759"/>
<feature type="region of interest" description="Disordered" evidence="12">
    <location>
        <begin position="128"/>
        <end position="155"/>
    </location>
</feature>
<dbReference type="Pfam" id="PF17050">
    <property type="entry name" value="AIM5"/>
    <property type="match status" value="1"/>
</dbReference>
<evidence type="ECO:0000313" key="14">
    <source>
        <dbReference type="Proteomes" id="UP000565441"/>
    </source>
</evidence>
<name>A0A8H5M866_9AGAR</name>
<comment type="subcellular location">
    <subcellularLocation>
        <location evidence="2">Membrane</location>
    </subcellularLocation>
    <subcellularLocation>
        <location evidence="11">Mitochondrion inner membrane</location>
        <topology evidence="11">Single-pass membrane protein</topology>
    </subcellularLocation>
</comment>
<keyword evidence="6" id="KW-1133">Transmembrane helix</keyword>
<accession>A0A8H5M866</accession>
<evidence type="ECO:0000256" key="3">
    <source>
        <dbReference type="ARBA" id="ARBA00009188"/>
    </source>
</evidence>
<dbReference type="GO" id="GO:0042407">
    <property type="term" value="P:cristae formation"/>
    <property type="evidence" value="ECO:0007669"/>
    <property type="project" value="InterPro"/>
</dbReference>
<gene>
    <name evidence="13" type="ORF">D9615_003408</name>
</gene>
<evidence type="ECO:0000256" key="8">
    <source>
        <dbReference type="ARBA" id="ARBA00023136"/>
    </source>
</evidence>
<keyword evidence="5" id="KW-0812">Transmembrane</keyword>
<dbReference type="Proteomes" id="UP000565441">
    <property type="component" value="Unassembled WGS sequence"/>
</dbReference>
<evidence type="ECO:0000256" key="12">
    <source>
        <dbReference type="SAM" id="MobiDB-lite"/>
    </source>
</evidence>
<dbReference type="EMBL" id="JAACJP010000005">
    <property type="protein sequence ID" value="KAF5384443.1"/>
    <property type="molecule type" value="Genomic_DNA"/>
</dbReference>
<comment type="similarity">
    <text evidence="3 11">Belongs to the MICOS complex subunit Mic12 family.</text>
</comment>
<keyword evidence="8" id="KW-0472">Membrane</keyword>
<evidence type="ECO:0000313" key="13">
    <source>
        <dbReference type="EMBL" id="KAF5384443.1"/>
    </source>
</evidence>
<evidence type="ECO:0000256" key="9">
    <source>
        <dbReference type="ARBA" id="ARBA00032159"/>
    </source>
</evidence>
<comment type="function">
    <text evidence="1 11">Component of the MICOS complex, a large protein complex of the mitochondrial inner membrane that plays crucial roles in the maintenance of crista junctions, inner membrane architecture, and formation of contact sites to the outer membrane.</text>
</comment>
<dbReference type="GO" id="GO:0061617">
    <property type="term" value="C:MICOS complex"/>
    <property type="evidence" value="ECO:0007669"/>
    <property type="project" value="UniProtKB-UniRule"/>
</dbReference>
<proteinExistence type="inferred from homology"/>
<dbReference type="GO" id="GO:0044284">
    <property type="term" value="C:mitochondrial crista junction"/>
    <property type="evidence" value="ECO:0007669"/>
    <property type="project" value="InterPro"/>
</dbReference>
<organism evidence="13 14">
    <name type="scientific">Tricholomella constricta</name>
    <dbReference type="NCBI Taxonomy" id="117010"/>
    <lineage>
        <taxon>Eukaryota</taxon>
        <taxon>Fungi</taxon>
        <taxon>Dikarya</taxon>
        <taxon>Basidiomycota</taxon>
        <taxon>Agaricomycotina</taxon>
        <taxon>Agaricomycetes</taxon>
        <taxon>Agaricomycetidae</taxon>
        <taxon>Agaricales</taxon>
        <taxon>Tricholomatineae</taxon>
        <taxon>Lyophyllaceae</taxon>
        <taxon>Tricholomella</taxon>
    </lineage>
</organism>
<keyword evidence="11" id="KW-0999">Mitochondrion inner membrane</keyword>
<sequence>MSILIGPVSGALVAGGASHLHNFLQHLTATKRKLGCTQVYYGFSNLMHTRTEQHRADLHALSVRLVSTPTTPAPPPAAARITHHPFSSMLKDRWNHELGALFAGFGSWDRRAVAWGRRVLYGYGDTNGLGLEEGEDTTNRDPAELEQLQKDPSST</sequence>
<evidence type="ECO:0000256" key="10">
    <source>
        <dbReference type="ARBA" id="ARBA00032985"/>
    </source>
</evidence>
<comment type="caution">
    <text evidence="13">The sequence shown here is derived from an EMBL/GenBank/DDBJ whole genome shotgun (WGS) entry which is preliminary data.</text>
</comment>